<evidence type="ECO:0000313" key="1">
    <source>
        <dbReference type="EMBL" id="WKD48931.1"/>
    </source>
</evidence>
<gene>
    <name evidence="1" type="ORF">M8T91_13645</name>
</gene>
<dbReference type="EMBL" id="CP098023">
    <property type="protein sequence ID" value="WKD48931.1"/>
    <property type="molecule type" value="Genomic_DNA"/>
</dbReference>
<sequence length="218" mass="25142">MNESVALYHAFSEFQPPRTIRGCECCISEKQLKVLATKRLVDITPDEIATYAGSALKTVGSIDGFMYLFPRVFDLLMKDALEWVDPEIVYGAMVEANFSQWDKRKKDLIQGLSRKKYVNVLKGGDTIWGIDVWLCAISHIENDLSFYLQQLEQPEHAQALYSFIERNMQSIFSGKLQNAFWRDCPDQEKIILSWMRQGKVAEYFLKAYGMDLKKRATS</sequence>
<protein>
    <submittedName>
        <fullName evidence="1">Uncharacterized protein</fullName>
    </submittedName>
</protein>
<proteinExistence type="predicted"/>
<dbReference type="Proteomes" id="UP001321520">
    <property type="component" value="Chromosome"/>
</dbReference>
<accession>A0ABY9EAK8</accession>
<dbReference type="RefSeq" id="WP_301414717.1">
    <property type="nucleotide sequence ID" value="NZ_CP098023.1"/>
</dbReference>
<keyword evidence="2" id="KW-1185">Reference proteome</keyword>
<name>A0ABY9EAK8_9GAMM</name>
<evidence type="ECO:0000313" key="2">
    <source>
        <dbReference type="Proteomes" id="UP001321520"/>
    </source>
</evidence>
<organism evidence="1 2">
    <name type="scientific">Microbulbifer spongiae</name>
    <dbReference type="NCBI Taxonomy" id="2944933"/>
    <lineage>
        <taxon>Bacteria</taxon>
        <taxon>Pseudomonadati</taxon>
        <taxon>Pseudomonadota</taxon>
        <taxon>Gammaproteobacteria</taxon>
        <taxon>Cellvibrionales</taxon>
        <taxon>Microbulbiferaceae</taxon>
        <taxon>Microbulbifer</taxon>
    </lineage>
</organism>
<reference evidence="1 2" key="1">
    <citation type="submission" date="2022-05" db="EMBL/GenBank/DDBJ databases">
        <title>Microbulbifer sp. nov., isolated from sponge.</title>
        <authorList>
            <person name="Gao L."/>
        </authorList>
    </citation>
    <scope>NUCLEOTIDE SEQUENCE [LARGE SCALE GENOMIC DNA]</scope>
    <source>
        <strain evidence="1 2">MI-G</strain>
    </source>
</reference>